<evidence type="ECO:0000256" key="8">
    <source>
        <dbReference type="PROSITE-ProRule" id="PRU10141"/>
    </source>
</evidence>
<dbReference type="PANTHER" id="PTHR11584:SF369">
    <property type="entry name" value="MITOGEN-ACTIVATED PROTEIN KINASE KINASE KINASE 19-RELATED"/>
    <property type="match status" value="1"/>
</dbReference>
<dbReference type="CDD" id="cd06606">
    <property type="entry name" value="STKc_MAPKKK"/>
    <property type="match status" value="1"/>
</dbReference>
<dbReference type="GO" id="GO:0005524">
    <property type="term" value="F:ATP binding"/>
    <property type="evidence" value="ECO:0007669"/>
    <property type="project" value="UniProtKB-UniRule"/>
</dbReference>
<dbReference type="Proteomes" id="UP000011087">
    <property type="component" value="Unassembled WGS sequence"/>
</dbReference>
<reference evidence="11 13" key="1">
    <citation type="journal article" date="2012" name="Nature">
        <title>Algal genomes reveal evolutionary mosaicism and the fate of nucleomorphs.</title>
        <authorList>
            <consortium name="DOE Joint Genome Institute"/>
            <person name="Curtis B.A."/>
            <person name="Tanifuji G."/>
            <person name="Burki F."/>
            <person name="Gruber A."/>
            <person name="Irimia M."/>
            <person name="Maruyama S."/>
            <person name="Arias M.C."/>
            <person name="Ball S.G."/>
            <person name="Gile G.H."/>
            <person name="Hirakawa Y."/>
            <person name="Hopkins J.F."/>
            <person name="Kuo A."/>
            <person name="Rensing S.A."/>
            <person name="Schmutz J."/>
            <person name="Symeonidi A."/>
            <person name="Elias M."/>
            <person name="Eveleigh R.J."/>
            <person name="Herman E.K."/>
            <person name="Klute M.J."/>
            <person name="Nakayama T."/>
            <person name="Obornik M."/>
            <person name="Reyes-Prieto A."/>
            <person name="Armbrust E.V."/>
            <person name="Aves S.J."/>
            <person name="Beiko R.G."/>
            <person name="Coutinho P."/>
            <person name="Dacks J.B."/>
            <person name="Durnford D.G."/>
            <person name="Fast N.M."/>
            <person name="Green B.R."/>
            <person name="Grisdale C.J."/>
            <person name="Hempel F."/>
            <person name="Henrissat B."/>
            <person name="Hoppner M.P."/>
            <person name="Ishida K."/>
            <person name="Kim E."/>
            <person name="Koreny L."/>
            <person name="Kroth P.G."/>
            <person name="Liu Y."/>
            <person name="Malik S.B."/>
            <person name="Maier U.G."/>
            <person name="McRose D."/>
            <person name="Mock T."/>
            <person name="Neilson J.A."/>
            <person name="Onodera N.T."/>
            <person name="Poole A.M."/>
            <person name="Pritham E.J."/>
            <person name="Richards T.A."/>
            <person name="Rocap G."/>
            <person name="Roy S.W."/>
            <person name="Sarai C."/>
            <person name="Schaack S."/>
            <person name="Shirato S."/>
            <person name="Slamovits C.H."/>
            <person name="Spencer D.F."/>
            <person name="Suzuki S."/>
            <person name="Worden A.Z."/>
            <person name="Zauner S."/>
            <person name="Barry K."/>
            <person name="Bell C."/>
            <person name="Bharti A.K."/>
            <person name="Crow J.A."/>
            <person name="Grimwood J."/>
            <person name="Kramer R."/>
            <person name="Lindquist E."/>
            <person name="Lucas S."/>
            <person name="Salamov A."/>
            <person name="McFadden G.I."/>
            <person name="Lane C.E."/>
            <person name="Keeling P.J."/>
            <person name="Gray M.W."/>
            <person name="Grigoriev I.V."/>
            <person name="Archibald J.M."/>
        </authorList>
    </citation>
    <scope>NUCLEOTIDE SEQUENCE</scope>
    <source>
        <strain evidence="11 13">CCMP2712</strain>
    </source>
</reference>
<evidence type="ECO:0000256" key="3">
    <source>
        <dbReference type="ARBA" id="ARBA00022741"/>
    </source>
</evidence>
<dbReference type="RefSeq" id="XP_005842306.1">
    <property type="nucleotide sequence ID" value="XM_005842249.1"/>
</dbReference>
<feature type="domain" description="Protein kinase" evidence="10">
    <location>
        <begin position="3"/>
        <end position="263"/>
    </location>
</feature>
<dbReference type="Pfam" id="PF00069">
    <property type="entry name" value="Pkinase"/>
    <property type="match status" value="1"/>
</dbReference>
<keyword evidence="1 9" id="KW-0723">Serine/threonine-protein kinase</keyword>
<dbReference type="InterPro" id="IPR017441">
    <property type="entry name" value="Protein_kinase_ATP_BS"/>
</dbReference>
<feature type="binding site" evidence="7">
    <location>
        <position position="146"/>
    </location>
    <ligand>
        <name>Mg(2+)</name>
        <dbReference type="ChEBI" id="CHEBI:18420"/>
    </ligand>
</feature>
<accession>L1K3F5</accession>
<dbReference type="AlphaFoldDB" id="L1K3F5"/>
<dbReference type="PROSITE" id="PS00107">
    <property type="entry name" value="PROTEIN_KINASE_ATP"/>
    <property type="match status" value="1"/>
</dbReference>
<dbReference type="GO" id="GO:0046872">
    <property type="term" value="F:metal ion binding"/>
    <property type="evidence" value="ECO:0007669"/>
    <property type="project" value="UniProtKB-KW"/>
</dbReference>
<evidence type="ECO:0000313" key="13">
    <source>
        <dbReference type="Proteomes" id="UP000011087"/>
    </source>
</evidence>
<keyword evidence="4" id="KW-0418">Kinase</keyword>
<evidence type="ECO:0000256" key="1">
    <source>
        <dbReference type="ARBA" id="ARBA00022527"/>
    </source>
</evidence>
<feature type="active site" description="Proton acceptor" evidence="6">
    <location>
        <position position="128"/>
    </location>
</feature>
<keyword evidence="2" id="KW-0808">Transferase</keyword>
<dbReference type="PANTHER" id="PTHR11584">
    <property type="entry name" value="SERINE/THREONINE PROTEIN KINASE"/>
    <property type="match status" value="1"/>
</dbReference>
<dbReference type="EMBL" id="JH992965">
    <property type="protein sequence ID" value="EKX55326.1"/>
    <property type="molecule type" value="Genomic_DNA"/>
</dbReference>
<comment type="similarity">
    <text evidence="9">Belongs to the protein kinase superfamily.</text>
</comment>
<proteinExistence type="inferred from homology"/>
<dbReference type="GO" id="GO:0004674">
    <property type="term" value="F:protein serine/threonine kinase activity"/>
    <property type="evidence" value="ECO:0007669"/>
    <property type="project" value="UniProtKB-KW"/>
</dbReference>
<evidence type="ECO:0000256" key="6">
    <source>
        <dbReference type="PIRSR" id="PIRSR000615-1"/>
    </source>
</evidence>
<dbReference type="GeneID" id="17311880"/>
<reference evidence="12" key="3">
    <citation type="submission" date="2015-06" db="UniProtKB">
        <authorList>
            <consortium name="EnsemblProtists"/>
        </authorList>
    </citation>
    <scope>IDENTIFICATION</scope>
</reference>
<evidence type="ECO:0000256" key="2">
    <source>
        <dbReference type="ARBA" id="ARBA00022679"/>
    </source>
</evidence>
<keyword evidence="7" id="KW-0460">Magnesium</keyword>
<organism evidence="11">
    <name type="scientific">Guillardia theta (strain CCMP2712)</name>
    <name type="common">Cryptophyte</name>
    <dbReference type="NCBI Taxonomy" id="905079"/>
    <lineage>
        <taxon>Eukaryota</taxon>
        <taxon>Cryptophyceae</taxon>
        <taxon>Pyrenomonadales</taxon>
        <taxon>Geminigeraceae</taxon>
        <taxon>Guillardia</taxon>
    </lineage>
</organism>
<evidence type="ECO:0000313" key="12">
    <source>
        <dbReference type="EnsemblProtists" id="EKX55326"/>
    </source>
</evidence>
<dbReference type="eggNOG" id="KOG0198">
    <property type="taxonomic scope" value="Eukaryota"/>
</dbReference>
<evidence type="ECO:0000256" key="7">
    <source>
        <dbReference type="PIRSR" id="PIRSR000615-3"/>
    </source>
</evidence>
<dbReference type="EnsemblProtists" id="EKX55326">
    <property type="protein sequence ID" value="EKX55326"/>
    <property type="gene ID" value="GUITHDRAFT_83750"/>
</dbReference>
<dbReference type="InterPro" id="IPR008271">
    <property type="entry name" value="Ser/Thr_kinase_AS"/>
</dbReference>
<dbReference type="OMA" id="DAQQCIF"/>
<dbReference type="InterPro" id="IPR000719">
    <property type="entry name" value="Prot_kinase_dom"/>
</dbReference>
<evidence type="ECO:0000256" key="4">
    <source>
        <dbReference type="ARBA" id="ARBA00022777"/>
    </source>
</evidence>
<dbReference type="PROSITE" id="PS50011">
    <property type="entry name" value="PROTEIN_KINASE_DOM"/>
    <property type="match status" value="1"/>
</dbReference>
<evidence type="ECO:0000256" key="9">
    <source>
        <dbReference type="RuleBase" id="RU000304"/>
    </source>
</evidence>
<dbReference type="HOGENOM" id="CLU_000288_63_23_1"/>
<evidence type="ECO:0000259" key="10">
    <source>
        <dbReference type="PROSITE" id="PS50011"/>
    </source>
</evidence>
<dbReference type="InterPro" id="IPR011009">
    <property type="entry name" value="Kinase-like_dom_sf"/>
</dbReference>
<evidence type="ECO:0000256" key="5">
    <source>
        <dbReference type="ARBA" id="ARBA00022840"/>
    </source>
</evidence>
<sequence length="276" mass="30954">MPWTRGELLGEGGYGRVYECLNDDGTICAAKIVPLRKGEDERAQAAQAEIEREVEVMKKLWHPNIVQYLGTERTAKELTIFLELVPGGSITSMLSKYGKFKEPIVRGYTREILQGLQYLHANKILHRDIKGQNILVDHAGICKLSDFGCSKELYGEVALTTTLKGTPQFMAPEVLRNQGRGYSEKADVWSVGCTVVEMCTGQRPWPEFSTNEAVMFHVAMRDSARPRTPAWVSKDCSDFLDACFARDPSKRPSVDELLKHRLVEEVSLASSRPVMT</sequence>
<dbReference type="PaxDb" id="55529-EKX55326"/>
<keyword evidence="3 8" id="KW-0547">Nucleotide-binding</keyword>
<dbReference type="SMART" id="SM00220">
    <property type="entry name" value="S_TKc"/>
    <property type="match status" value="1"/>
</dbReference>
<dbReference type="PROSITE" id="PS00108">
    <property type="entry name" value="PROTEIN_KINASE_ST"/>
    <property type="match status" value="1"/>
</dbReference>
<keyword evidence="13" id="KW-1185">Reference proteome</keyword>
<protein>
    <recommendedName>
        <fullName evidence="10">Protein kinase domain-containing protein</fullName>
    </recommendedName>
</protein>
<feature type="binding site" evidence="8">
    <location>
        <position position="31"/>
    </location>
    <ligand>
        <name>ATP</name>
        <dbReference type="ChEBI" id="CHEBI:30616"/>
    </ligand>
</feature>
<dbReference type="SUPFAM" id="SSF56112">
    <property type="entry name" value="Protein kinase-like (PK-like)"/>
    <property type="match status" value="1"/>
</dbReference>
<feature type="binding site" evidence="7">
    <location>
        <position position="133"/>
    </location>
    <ligand>
        <name>Mg(2+)</name>
        <dbReference type="ChEBI" id="CHEBI:18420"/>
    </ligand>
</feature>
<keyword evidence="5 8" id="KW-0067">ATP-binding</keyword>
<keyword evidence="7" id="KW-0479">Metal-binding</keyword>
<dbReference type="KEGG" id="gtt:GUITHDRAFT_83750"/>
<name>L1K3F5_GUITC</name>
<evidence type="ECO:0000313" key="11">
    <source>
        <dbReference type="EMBL" id="EKX55326.1"/>
    </source>
</evidence>
<dbReference type="STRING" id="905079.L1K3F5"/>
<dbReference type="Gene3D" id="1.10.510.10">
    <property type="entry name" value="Transferase(Phosphotransferase) domain 1"/>
    <property type="match status" value="1"/>
</dbReference>
<dbReference type="OrthoDB" id="266718at2759"/>
<gene>
    <name evidence="11" type="ORF">GUITHDRAFT_83750</name>
</gene>
<reference evidence="13" key="2">
    <citation type="submission" date="2012-11" db="EMBL/GenBank/DDBJ databases">
        <authorList>
            <person name="Kuo A."/>
            <person name="Curtis B.A."/>
            <person name="Tanifuji G."/>
            <person name="Burki F."/>
            <person name="Gruber A."/>
            <person name="Irimia M."/>
            <person name="Maruyama S."/>
            <person name="Arias M.C."/>
            <person name="Ball S.G."/>
            <person name="Gile G.H."/>
            <person name="Hirakawa Y."/>
            <person name="Hopkins J.F."/>
            <person name="Rensing S.A."/>
            <person name="Schmutz J."/>
            <person name="Symeonidi A."/>
            <person name="Elias M."/>
            <person name="Eveleigh R.J."/>
            <person name="Herman E.K."/>
            <person name="Klute M.J."/>
            <person name="Nakayama T."/>
            <person name="Obornik M."/>
            <person name="Reyes-Prieto A."/>
            <person name="Armbrust E.V."/>
            <person name="Aves S.J."/>
            <person name="Beiko R.G."/>
            <person name="Coutinho P."/>
            <person name="Dacks J.B."/>
            <person name="Durnford D.G."/>
            <person name="Fast N.M."/>
            <person name="Green B.R."/>
            <person name="Grisdale C."/>
            <person name="Hempe F."/>
            <person name="Henrissat B."/>
            <person name="Hoppner M.P."/>
            <person name="Ishida K.-I."/>
            <person name="Kim E."/>
            <person name="Koreny L."/>
            <person name="Kroth P.G."/>
            <person name="Liu Y."/>
            <person name="Malik S.-B."/>
            <person name="Maier U.G."/>
            <person name="McRose D."/>
            <person name="Mock T."/>
            <person name="Neilson J.A."/>
            <person name="Onodera N.T."/>
            <person name="Poole A.M."/>
            <person name="Pritham E.J."/>
            <person name="Richards T.A."/>
            <person name="Rocap G."/>
            <person name="Roy S.W."/>
            <person name="Sarai C."/>
            <person name="Schaack S."/>
            <person name="Shirato S."/>
            <person name="Slamovits C.H."/>
            <person name="Spencer D.F."/>
            <person name="Suzuki S."/>
            <person name="Worden A.Z."/>
            <person name="Zauner S."/>
            <person name="Barry K."/>
            <person name="Bell C."/>
            <person name="Bharti A.K."/>
            <person name="Crow J.A."/>
            <person name="Grimwood J."/>
            <person name="Kramer R."/>
            <person name="Lindquist E."/>
            <person name="Lucas S."/>
            <person name="Salamov A."/>
            <person name="McFadden G.I."/>
            <person name="Lane C.E."/>
            <person name="Keeling P.J."/>
            <person name="Gray M.W."/>
            <person name="Grigoriev I.V."/>
            <person name="Archibald J.M."/>
        </authorList>
    </citation>
    <scope>NUCLEOTIDE SEQUENCE</scope>
    <source>
        <strain evidence="13">CCMP2712</strain>
    </source>
</reference>